<keyword evidence="3" id="KW-0804">Transcription</keyword>
<dbReference type="Pfam" id="PF00392">
    <property type="entry name" value="GntR"/>
    <property type="match status" value="1"/>
</dbReference>
<evidence type="ECO:0000259" key="5">
    <source>
        <dbReference type="PROSITE" id="PS50949"/>
    </source>
</evidence>
<evidence type="ECO:0000313" key="7">
    <source>
        <dbReference type="Proteomes" id="UP000033166"/>
    </source>
</evidence>
<dbReference type="Pfam" id="PF07702">
    <property type="entry name" value="UTRA"/>
    <property type="match status" value="1"/>
</dbReference>
<protein>
    <recommendedName>
        <fullName evidence="4">Trehalose operon repressor</fullName>
    </recommendedName>
</protein>
<reference evidence="7" key="1">
    <citation type="submission" date="2015-01" db="EMBL/GenBank/DDBJ databases">
        <authorList>
            <person name="Andreevskaya M."/>
        </authorList>
    </citation>
    <scope>NUCLEOTIDE SEQUENCE [LARGE SCALE GENOMIC DNA]</scope>
    <source>
        <strain evidence="7">MKFS47</strain>
    </source>
</reference>
<dbReference type="SUPFAM" id="SSF64288">
    <property type="entry name" value="Chorismate lyase-like"/>
    <property type="match status" value="1"/>
</dbReference>
<dbReference type="InterPro" id="IPR050679">
    <property type="entry name" value="Bact_HTH_transcr_reg"/>
</dbReference>
<dbReference type="RefSeq" id="WP_047915924.1">
    <property type="nucleotide sequence ID" value="NZ_LN774769.1"/>
</dbReference>
<dbReference type="GO" id="GO:0045892">
    <property type="term" value="P:negative regulation of DNA-templated transcription"/>
    <property type="evidence" value="ECO:0007669"/>
    <property type="project" value="TreeGrafter"/>
</dbReference>
<dbReference type="HOGENOM" id="CLU_063236_5_2_9"/>
<dbReference type="InterPro" id="IPR036388">
    <property type="entry name" value="WH-like_DNA-bd_sf"/>
</dbReference>
<dbReference type="InterPro" id="IPR000524">
    <property type="entry name" value="Tscrpt_reg_HTH_GntR"/>
</dbReference>
<dbReference type="EMBL" id="LN774769">
    <property type="protein sequence ID" value="CEN28869.1"/>
    <property type="molecule type" value="Genomic_DNA"/>
</dbReference>
<dbReference type="PANTHER" id="PTHR44846">
    <property type="entry name" value="MANNOSYL-D-GLYCERATE TRANSPORT/METABOLISM SYSTEM REPRESSOR MNGR-RELATED"/>
    <property type="match status" value="1"/>
</dbReference>
<proteinExistence type="predicted"/>
<dbReference type="STRING" id="1364.LP2241_50059"/>
<feature type="domain" description="HTH gntR-type" evidence="5">
    <location>
        <begin position="1"/>
        <end position="69"/>
    </location>
</feature>
<sequence>MKKYEKILYDLEDKIKNKAFKENELLPSENELVKYYDASRATVRQALNILEEKGLIQKQKGRGSVVIASSKLNFPISGLTSYKELQASLGFESITHVVVFEKLIIDQELASQTLFKKGTAVWHILRTRQIDGKAVVLDRDFIKYAIAPDMTREVVADSLYHYLENQLNVDISFAQKEITIDFVNDQDKALLDLNPLDRHVVSVKSHVFLNDATIFQYTDSRHQVDKFQFTEFARRQKR</sequence>
<evidence type="ECO:0000256" key="1">
    <source>
        <dbReference type="ARBA" id="ARBA00023015"/>
    </source>
</evidence>
<dbReference type="SUPFAM" id="SSF46785">
    <property type="entry name" value="Winged helix' DNA-binding domain"/>
    <property type="match status" value="1"/>
</dbReference>
<evidence type="ECO:0000313" key="6">
    <source>
        <dbReference type="EMBL" id="CEN28869.1"/>
    </source>
</evidence>
<evidence type="ECO:0000256" key="2">
    <source>
        <dbReference type="ARBA" id="ARBA00023125"/>
    </source>
</evidence>
<name>A0A0D6DZG1_9LACT</name>
<keyword evidence="1" id="KW-0805">Transcription regulation</keyword>
<accession>A0A0D6DZG1</accession>
<evidence type="ECO:0000256" key="4">
    <source>
        <dbReference type="NCBIfam" id="TIGR02404"/>
    </source>
</evidence>
<organism evidence="6 7">
    <name type="scientific">Pseudolactococcus piscium MKFS47</name>
    <dbReference type="NCBI Taxonomy" id="297352"/>
    <lineage>
        <taxon>Bacteria</taxon>
        <taxon>Bacillati</taxon>
        <taxon>Bacillota</taxon>
        <taxon>Bacilli</taxon>
        <taxon>Lactobacillales</taxon>
        <taxon>Streptococcaceae</taxon>
        <taxon>Pseudolactococcus</taxon>
    </lineage>
</organism>
<dbReference type="GO" id="GO:0003677">
    <property type="term" value="F:DNA binding"/>
    <property type="evidence" value="ECO:0007669"/>
    <property type="project" value="UniProtKB-UniRule"/>
</dbReference>
<dbReference type="CDD" id="cd07377">
    <property type="entry name" value="WHTH_GntR"/>
    <property type="match status" value="1"/>
</dbReference>
<dbReference type="PANTHER" id="PTHR44846:SF12">
    <property type="entry name" value="HTH-TYPE TRANSCRIPTIONAL REGULATOR TRER"/>
    <property type="match status" value="1"/>
</dbReference>
<dbReference type="KEGG" id="lpk:LACPI_1669"/>
<dbReference type="InterPro" id="IPR036390">
    <property type="entry name" value="WH_DNA-bd_sf"/>
</dbReference>
<dbReference type="InterPro" id="IPR011663">
    <property type="entry name" value="UTRA"/>
</dbReference>
<dbReference type="GO" id="GO:0003700">
    <property type="term" value="F:DNA-binding transcription factor activity"/>
    <property type="evidence" value="ECO:0007669"/>
    <property type="project" value="UniProtKB-UniRule"/>
</dbReference>
<dbReference type="Gene3D" id="3.40.1410.10">
    <property type="entry name" value="Chorismate lyase-like"/>
    <property type="match status" value="1"/>
</dbReference>
<dbReference type="Proteomes" id="UP000033166">
    <property type="component" value="Chromosome I"/>
</dbReference>
<dbReference type="PRINTS" id="PR00035">
    <property type="entry name" value="HTHGNTR"/>
</dbReference>
<keyword evidence="2" id="KW-0238">DNA-binding</keyword>
<evidence type="ECO:0000256" key="3">
    <source>
        <dbReference type="ARBA" id="ARBA00023163"/>
    </source>
</evidence>
<dbReference type="Gene3D" id="1.10.10.10">
    <property type="entry name" value="Winged helix-like DNA-binding domain superfamily/Winged helix DNA-binding domain"/>
    <property type="match status" value="1"/>
</dbReference>
<gene>
    <name evidence="6" type="ORF">LACPI_1669</name>
</gene>
<dbReference type="SMART" id="SM00345">
    <property type="entry name" value="HTH_GNTR"/>
    <property type="match status" value="1"/>
</dbReference>
<dbReference type="PROSITE" id="PS50949">
    <property type="entry name" value="HTH_GNTR"/>
    <property type="match status" value="1"/>
</dbReference>
<dbReference type="SMART" id="SM00866">
    <property type="entry name" value="UTRA"/>
    <property type="match status" value="1"/>
</dbReference>
<dbReference type="InterPro" id="IPR012770">
    <property type="entry name" value="TreR"/>
</dbReference>
<dbReference type="InterPro" id="IPR028978">
    <property type="entry name" value="Chorismate_lyase_/UTRA_dom_sf"/>
</dbReference>
<dbReference type="NCBIfam" id="TIGR02404">
    <property type="entry name" value="trehalos_R_Bsub"/>
    <property type="match status" value="1"/>
</dbReference>
<dbReference type="AlphaFoldDB" id="A0A0D6DZG1"/>